<evidence type="ECO:0000313" key="2">
    <source>
        <dbReference type="EMBL" id="MFC4803514.1"/>
    </source>
</evidence>
<accession>A0ABV9QHR9</accession>
<dbReference type="EMBL" id="JBHSHL010000002">
    <property type="protein sequence ID" value="MFC4803514.1"/>
    <property type="molecule type" value="Genomic_DNA"/>
</dbReference>
<dbReference type="SUPFAM" id="SSF55729">
    <property type="entry name" value="Acyl-CoA N-acyltransferases (Nat)"/>
    <property type="match status" value="1"/>
</dbReference>
<dbReference type="Proteomes" id="UP001595916">
    <property type="component" value="Unassembled WGS sequence"/>
</dbReference>
<keyword evidence="3" id="KW-1185">Reference proteome</keyword>
<dbReference type="RefSeq" id="WP_379786946.1">
    <property type="nucleotide sequence ID" value="NZ_JBHSHL010000002.1"/>
</dbReference>
<organism evidence="2 3">
    <name type="scientific">Filifactor villosus</name>
    <dbReference type="NCBI Taxonomy" id="29374"/>
    <lineage>
        <taxon>Bacteria</taxon>
        <taxon>Bacillati</taxon>
        <taxon>Bacillota</taxon>
        <taxon>Clostridia</taxon>
        <taxon>Peptostreptococcales</taxon>
        <taxon>Filifactoraceae</taxon>
        <taxon>Filifactor</taxon>
    </lineage>
</organism>
<evidence type="ECO:0000313" key="3">
    <source>
        <dbReference type="Proteomes" id="UP001595916"/>
    </source>
</evidence>
<dbReference type="InterPro" id="IPR000182">
    <property type="entry name" value="GNAT_dom"/>
</dbReference>
<evidence type="ECO:0000259" key="1">
    <source>
        <dbReference type="PROSITE" id="PS51186"/>
    </source>
</evidence>
<dbReference type="PROSITE" id="PS51186">
    <property type="entry name" value="GNAT"/>
    <property type="match status" value="1"/>
</dbReference>
<feature type="domain" description="N-acetyltransferase" evidence="1">
    <location>
        <begin position="160"/>
        <end position="290"/>
    </location>
</feature>
<comment type="caution">
    <text evidence="2">The sequence shown here is derived from an EMBL/GenBank/DDBJ whole genome shotgun (WGS) entry which is preliminary data.</text>
</comment>
<dbReference type="Gene3D" id="3.40.630.30">
    <property type="match status" value="1"/>
</dbReference>
<proteinExistence type="predicted"/>
<gene>
    <name evidence="2" type="ORF">ACFO4R_00315</name>
</gene>
<dbReference type="InterPro" id="IPR016181">
    <property type="entry name" value="Acyl_CoA_acyltransferase"/>
</dbReference>
<protein>
    <recommendedName>
        <fullName evidence="1">N-acetyltransferase domain-containing protein</fullName>
    </recommendedName>
</protein>
<reference evidence="3" key="1">
    <citation type="journal article" date="2019" name="Int. J. Syst. Evol. Microbiol.">
        <title>The Global Catalogue of Microorganisms (GCM) 10K type strain sequencing project: providing services to taxonomists for standard genome sequencing and annotation.</title>
        <authorList>
            <consortium name="The Broad Institute Genomics Platform"/>
            <consortium name="The Broad Institute Genome Sequencing Center for Infectious Disease"/>
            <person name="Wu L."/>
            <person name="Ma J."/>
        </authorList>
    </citation>
    <scope>NUCLEOTIDE SEQUENCE [LARGE SCALE GENOMIC DNA]</scope>
    <source>
        <strain evidence="3">CCUG 46385</strain>
    </source>
</reference>
<sequence>MDREIKILELADYYEKFEHGGCRTYLIVNRNVEEHPAMFGFVELSEDYREAEAVFKEMEKRAKELGFRSLIGPMNYCTWMSYRWAIDNFEFRLFPDCTNPSYYNEWIGRLGYRELYTYRSAVIDMNNPLFEMGRAVYEEKLGEGYRFELYEGEEAFPVAREVYEISRDAFRDAYLYSDLPFEVFEELYLSWIRNLKFSLIVAYDGGEAAGYVFGYENPVGEGFISKTSAVKKSYQKHGLYVALLYLGCLLVKDKGYEEMIYHFQCEQKEGFRRFEKKVESKEKRYAVYCKEI</sequence>
<name>A0ABV9QHR9_9FIRM</name>